<accession>K1UCZ6</accession>
<feature type="non-terminal residue" evidence="2">
    <location>
        <position position="149"/>
    </location>
</feature>
<reference evidence="2" key="1">
    <citation type="journal article" date="2013" name="Environ. Microbiol.">
        <title>Microbiota from the distal guts of lean and obese adolescents exhibit partial functional redundancy besides clear differences in community structure.</title>
        <authorList>
            <person name="Ferrer M."/>
            <person name="Ruiz A."/>
            <person name="Lanza F."/>
            <person name="Haange S.B."/>
            <person name="Oberbach A."/>
            <person name="Till H."/>
            <person name="Bargiela R."/>
            <person name="Campoy C."/>
            <person name="Segura M.T."/>
            <person name="Richter M."/>
            <person name="von Bergen M."/>
            <person name="Seifert J."/>
            <person name="Suarez A."/>
        </authorList>
    </citation>
    <scope>NUCLEOTIDE SEQUENCE</scope>
</reference>
<evidence type="ECO:0000313" key="2">
    <source>
        <dbReference type="EMBL" id="EKC76070.1"/>
    </source>
</evidence>
<dbReference type="PANTHER" id="PTHR43685">
    <property type="entry name" value="GLYCOSYLTRANSFERASE"/>
    <property type="match status" value="1"/>
</dbReference>
<dbReference type="AlphaFoldDB" id="K1UCZ6"/>
<dbReference type="GO" id="GO:0016740">
    <property type="term" value="F:transferase activity"/>
    <property type="evidence" value="ECO:0007669"/>
    <property type="project" value="UniProtKB-KW"/>
</dbReference>
<evidence type="ECO:0000259" key="1">
    <source>
        <dbReference type="Pfam" id="PF00535"/>
    </source>
</evidence>
<organism evidence="2">
    <name type="scientific">human gut metagenome</name>
    <dbReference type="NCBI Taxonomy" id="408170"/>
    <lineage>
        <taxon>unclassified sequences</taxon>
        <taxon>metagenomes</taxon>
        <taxon>organismal metagenomes</taxon>
    </lineage>
</organism>
<comment type="caution">
    <text evidence="2">The sequence shown here is derived from an EMBL/GenBank/DDBJ whole genome shotgun (WGS) entry which is preliminary data.</text>
</comment>
<dbReference type="EMBL" id="AJWZ01000682">
    <property type="protein sequence ID" value="EKC76070.1"/>
    <property type="molecule type" value="Genomic_DNA"/>
</dbReference>
<dbReference type="InterPro" id="IPR050834">
    <property type="entry name" value="Glycosyltransf_2"/>
</dbReference>
<dbReference type="InterPro" id="IPR001173">
    <property type="entry name" value="Glyco_trans_2-like"/>
</dbReference>
<dbReference type="EC" id="2.-.-.-" evidence="2"/>
<sequence>MSETEPQFKGPAIAVVVPVHNGAAFLQQCLASLAAQTFGDFACFVVDDGSTDESAELAAAWESRDARFVVIHQRQSGVAAARAAGVRAGLNLKARWFAFCDADDCYHKQFLDALYRAAQTTRCQIACCRYDCFTEDIPPESPPPSQTTV</sequence>
<proteinExistence type="predicted"/>
<feature type="domain" description="Glycosyltransferase 2-like" evidence="1">
    <location>
        <begin position="15"/>
        <end position="136"/>
    </location>
</feature>
<protein>
    <submittedName>
        <fullName evidence="2">Protein containing Glycosyl transferase, family 2 domain protein</fullName>
        <ecNumber evidence="2">2.-.-.-</ecNumber>
    </submittedName>
</protein>
<name>K1UCZ6_9ZZZZ</name>
<gene>
    <name evidence="2" type="ORF">OBE_01039</name>
</gene>
<dbReference type="PANTHER" id="PTHR43685:SF2">
    <property type="entry name" value="GLYCOSYLTRANSFERASE 2-LIKE DOMAIN-CONTAINING PROTEIN"/>
    <property type="match status" value="1"/>
</dbReference>
<dbReference type="CDD" id="cd00761">
    <property type="entry name" value="Glyco_tranf_GTA_type"/>
    <property type="match status" value="1"/>
</dbReference>
<dbReference type="Pfam" id="PF00535">
    <property type="entry name" value="Glycos_transf_2"/>
    <property type="match status" value="1"/>
</dbReference>
<keyword evidence="2" id="KW-0808">Transferase</keyword>
<dbReference type="SUPFAM" id="SSF53448">
    <property type="entry name" value="Nucleotide-diphospho-sugar transferases"/>
    <property type="match status" value="1"/>
</dbReference>
<dbReference type="InterPro" id="IPR029044">
    <property type="entry name" value="Nucleotide-diphossugar_trans"/>
</dbReference>
<dbReference type="Gene3D" id="3.90.550.10">
    <property type="entry name" value="Spore Coat Polysaccharide Biosynthesis Protein SpsA, Chain A"/>
    <property type="match status" value="1"/>
</dbReference>